<name>A0A5B7FZ64_PORTR</name>
<sequence>MRYISDGRELFSDVLVNSPQRYLFNESLLRTFNHARKKFHGTLSPLRRRCCLRGVAAPRMGPELKGNEVCRYSSEARGIVMTPINN</sequence>
<evidence type="ECO:0000313" key="2">
    <source>
        <dbReference type="Proteomes" id="UP000324222"/>
    </source>
</evidence>
<dbReference type="EMBL" id="VSRR010011374">
    <property type="protein sequence ID" value="MPC53090.1"/>
    <property type="molecule type" value="Genomic_DNA"/>
</dbReference>
<protein>
    <submittedName>
        <fullName evidence="1">Uncharacterized protein</fullName>
    </submittedName>
</protein>
<reference evidence="1 2" key="1">
    <citation type="submission" date="2019-05" db="EMBL/GenBank/DDBJ databases">
        <title>Another draft genome of Portunus trituberculatus and its Hox gene families provides insights of decapod evolution.</title>
        <authorList>
            <person name="Jeong J.-H."/>
            <person name="Song I."/>
            <person name="Kim S."/>
            <person name="Choi T."/>
            <person name="Kim D."/>
            <person name="Ryu S."/>
            <person name="Kim W."/>
        </authorList>
    </citation>
    <scope>NUCLEOTIDE SEQUENCE [LARGE SCALE GENOMIC DNA]</scope>
    <source>
        <tissue evidence="1">Muscle</tissue>
    </source>
</reference>
<dbReference type="AlphaFoldDB" id="A0A5B7FZ64"/>
<evidence type="ECO:0000313" key="1">
    <source>
        <dbReference type="EMBL" id="MPC53090.1"/>
    </source>
</evidence>
<accession>A0A5B7FZ64</accession>
<keyword evidence="2" id="KW-1185">Reference proteome</keyword>
<organism evidence="1 2">
    <name type="scientific">Portunus trituberculatus</name>
    <name type="common">Swimming crab</name>
    <name type="synonym">Neptunus trituberculatus</name>
    <dbReference type="NCBI Taxonomy" id="210409"/>
    <lineage>
        <taxon>Eukaryota</taxon>
        <taxon>Metazoa</taxon>
        <taxon>Ecdysozoa</taxon>
        <taxon>Arthropoda</taxon>
        <taxon>Crustacea</taxon>
        <taxon>Multicrustacea</taxon>
        <taxon>Malacostraca</taxon>
        <taxon>Eumalacostraca</taxon>
        <taxon>Eucarida</taxon>
        <taxon>Decapoda</taxon>
        <taxon>Pleocyemata</taxon>
        <taxon>Brachyura</taxon>
        <taxon>Eubrachyura</taxon>
        <taxon>Portunoidea</taxon>
        <taxon>Portunidae</taxon>
        <taxon>Portuninae</taxon>
        <taxon>Portunus</taxon>
    </lineage>
</organism>
<proteinExistence type="predicted"/>
<dbReference type="Proteomes" id="UP000324222">
    <property type="component" value="Unassembled WGS sequence"/>
</dbReference>
<gene>
    <name evidence="1" type="ORF">E2C01_046974</name>
</gene>
<comment type="caution">
    <text evidence="1">The sequence shown here is derived from an EMBL/GenBank/DDBJ whole genome shotgun (WGS) entry which is preliminary data.</text>
</comment>